<dbReference type="EMBL" id="SMAE01000004">
    <property type="protein sequence ID" value="TCS90509.1"/>
    <property type="molecule type" value="Genomic_DNA"/>
</dbReference>
<evidence type="ECO:0000256" key="1">
    <source>
        <dbReference type="SAM" id="Phobius"/>
    </source>
</evidence>
<dbReference type="AlphaFoldDB" id="A0A4R3KXE9"/>
<keyword evidence="1" id="KW-0472">Membrane</keyword>
<dbReference type="RefSeq" id="WP_132026770.1">
    <property type="nucleotide sequence ID" value="NZ_CP068564.1"/>
</dbReference>
<gene>
    <name evidence="2" type="ORF">EDD65_10450</name>
</gene>
<sequence>MSSLGIVLLLIIFIFIVDYPNIFIPVILVIGGILFIKSTRAYNQLTDKEKKTIKAKDRVWRKYNEIKSMINFPIETHIVHYIKGDSNILKGSLHMWVQDKNLCFFPFIASIDGANSISMDIEKNIFLLQIAIDDIEYYSIKSDKFTVLVYAVKGEKHFMFFTKRDYVVFENLLPGKAYSYLDKKNY</sequence>
<feature type="transmembrane region" description="Helical" evidence="1">
    <location>
        <begin position="6"/>
        <end position="36"/>
    </location>
</feature>
<name>A0A4R3KXE9_9FIRM</name>
<accession>A0A4R3KXE9</accession>
<organism evidence="2 3">
    <name type="scientific">Keratinibaculum paraultunense</name>
    <dbReference type="NCBI Taxonomy" id="1278232"/>
    <lineage>
        <taxon>Bacteria</taxon>
        <taxon>Bacillati</taxon>
        <taxon>Bacillota</taxon>
        <taxon>Tissierellia</taxon>
        <taxon>Tissierellales</taxon>
        <taxon>Tepidimicrobiaceae</taxon>
        <taxon>Keratinibaculum</taxon>
    </lineage>
</organism>
<comment type="caution">
    <text evidence="2">The sequence shown here is derived from an EMBL/GenBank/DDBJ whole genome shotgun (WGS) entry which is preliminary data.</text>
</comment>
<keyword evidence="1" id="KW-1133">Transmembrane helix</keyword>
<reference evidence="2 3" key="1">
    <citation type="submission" date="2019-03" db="EMBL/GenBank/DDBJ databases">
        <title>Genomic Encyclopedia of Type Strains, Phase IV (KMG-IV): sequencing the most valuable type-strain genomes for metagenomic binning, comparative biology and taxonomic classification.</title>
        <authorList>
            <person name="Goeker M."/>
        </authorList>
    </citation>
    <scope>NUCLEOTIDE SEQUENCE [LARGE SCALE GENOMIC DNA]</scope>
    <source>
        <strain evidence="2 3">DSM 26752</strain>
    </source>
</reference>
<keyword evidence="3" id="KW-1185">Reference proteome</keyword>
<keyword evidence="1" id="KW-0812">Transmembrane</keyword>
<proteinExistence type="predicted"/>
<dbReference type="OrthoDB" id="2086226at2"/>
<dbReference type="Proteomes" id="UP000294567">
    <property type="component" value="Unassembled WGS sequence"/>
</dbReference>
<protein>
    <submittedName>
        <fullName evidence="2">Uncharacterized protein</fullName>
    </submittedName>
</protein>
<evidence type="ECO:0000313" key="2">
    <source>
        <dbReference type="EMBL" id="TCS90509.1"/>
    </source>
</evidence>
<evidence type="ECO:0000313" key="3">
    <source>
        <dbReference type="Proteomes" id="UP000294567"/>
    </source>
</evidence>